<evidence type="ECO:0000313" key="1">
    <source>
        <dbReference type="EMBL" id="RDX71599.1"/>
    </source>
</evidence>
<protein>
    <submittedName>
        <fullName evidence="1">Uncharacterized protein</fullName>
    </submittedName>
</protein>
<proteinExistence type="predicted"/>
<accession>A0A371F008</accession>
<dbReference type="EMBL" id="QJKJ01011263">
    <property type="protein sequence ID" value="RDX71599.1"/>
    <property type="molecule type" value="Genomic_DNA"/>
</dbReference>
<dbReference type="Proteomes" id="UP000257109">
    <property type="component" value="Unassembled WGS sequence"/>
</dbReference>
<feature type="non-terminal residue" evidence="1">
    <location>
        <position position="1"/>
    </location>
</feature>
<reference evidence="1" key="1">
    <citation type="submission" date="2018-05" db="EMBL/GenBank/DDBJ databases">
        <title>Draft genome of Mucuna pruriens seed.</title>
        <authorList>
            <person name="Nnadi N.E."/>
            <person name="Vos R."/>
            <person name="Hasami M.H."/>
            <person name="Devisetty U.K."/>
            <person name="Aguiy J.C."/>
        </authorList>
    </citation>
    <scope>NUCLEOTIDE SEQUENCE [LARGE SCALE GENOMIC DNA]</scope>
    <source>
        <strain evidence="1">JCA_2017</strain>
    </source>
</reference>
<sequence>MVGFVNTEWSLSNLAWVGRSAACQIGPNLCGWLMLDLLRMTSLLTRTHHPGFFSRRHRPVPHFTILIKLKREGPGCLVMLMSVKVLHLLLLYQFLITQKEQVANQAYLDEPNEDA</sequence>
<evidence type="ECO:0000313" key="2">
    <source>
        <dbReference type="Proteomes" id="UP000257109"/>
    </source>
</evidence>
<name>A0A371F008_MUCPR</name>
<keyword evidence="2" id="KW-1185">Reference proteome</keyword>
<comment type="caution">
    <text evidence="1">The sequence shown here is derived from an EMBL/GenBank/DDBJ whole genome shotgun (WGS) entry which is preliminary data.</text>
</comment>
<gene>
    <name evidence="1" type="ORF">CR513_49027</name>
</gene>
<dbReference type="AlphaFoldDB" id="A0A371F008"/>
<organism evidence="1 2">
    <name type="scientific">Mucuna pruriens</name>
    <name type="common">Velvet bean</name>
    <name type="synonym">Dolichos pruriens</name>
    <dbReference type="NCBI Taxonomy" id="157652"/>
    <lineage>
        <taxon>Eukaryota</taxon>
        <taxon>Viridiplantae</taxon>
        <taxon>Streptophyta</taxon>
        <taxon>Embryophyta</taxon>
        <taxon>Tracheophyta</taxon>
        <taxon>Spermatophyta</taxon>
        <taxon>Magnoliopsida</taxon>
        <taxon>eudicotyledons</taxon>
        <taxon>Gunneridae</taxon>
        <taxon>Pentapetalae</taxon>
        <taxon>rosids</taxon>
        <taxon>fabids</taxon>
        <taxon>Fabales</taxon>
        <taxon>Fabaceae</taxon>
        <taxon>Papilionoideae</taxon>
        <taxon>50 kb inversion clade</taxon>
        <taxon>NPAAA clade</taxon>
        <taxon>indigoferoid/millettioid clade</taxon>
        <taxon>Phaseoleae</taxon>
        <taxon>Mucuna</taxon>
    </lineage>
</organism>